<organism evidence="1 2">
    <name type="scientific">Leucobacter komagatae</name>
    <dbReference type="NCBI Taxonomy" id="55969"/>
    <lineage>
        <taxon>Bacteria</taxon>
        <taxon>Bacillati</taxon>
        <taxon>Actinomycetota</taxon>
        <taxon>Actinomycetes</taxon>
        <taxon>Micrococcales</taxon>
        <taxon>Microbacteriaceae</taxon>
        <taxon>Leucobacter</taxon>
    </lineage>
</organism>
<gene>
    <name evidence="1" type="ORF">SD72_12500</name>
</gene>
<protein>
    <recommendedName>
        <fullName evidence="3">Glycosyltransferase involved in cell wall biosynthesis</fullName>
    </recommendedName>
</protein>
<dbReference type="AlphaFoldDB" id="A0A0D0IJQ0"/>
<accession>A0A0D0IJQ0</accession>
<dbReference type="OrthoDB" id="9801492at2"/>
<name>A0A0D0IJQ0_9MICO</name>
<dbReference type="RefSeq" id="WP_042544805.1">
    <property type="nucleotide sequence ID" value="NZ_JXSQ01000020.1"/>
</dbReference>
<evidence type="ECO:0000313" key="2">
    <source>
        <dbReference type="Proteomes" id="UP000032120"/>
    </source>
</evidence>
<comment type="caution">
    <text evidence="1">The sequence shown here is derived from an EMBL/GenBank/DDBJ whole genome shotgun (WGS) entry which is preliminary data.</text>
</comment>
<dbReference type="Proteomes" id="UP000032120">
    <property type="component" value="Unassembled WGS sequence"/>
</dbReference>
<dbReference type="EMBL" id="JXSQ01000020">
    <property type="protein sequence ID" value="KIP51859.1"/>
    <property type="molecule type" value="Genomic_DNA"/>
</dbReference>
<dbReference type="Gene3D" id="3.40.50.2000">
    <property type="entry name" value="Glycogen Phosphorylase B"/>
    <property type="match status" value="1"/>
</dbReference>
<keyword evidence="2" id="KW-1185">Reference proteome</keyword>
<sequence length="361" mass="40161">MPRMIFHVPYPLNPSATSASGIRPVRMREAFEAIGFDVVEISGDARRRRRSIASVKRRIRAGEVFDLVYSEASTKPTAMTEAHSLPTHPFLDIGFLRYCTRRGIPVGVFYRDIYWNSPTYLETVPAPIAAVTRMLYRSDLRRYRTSVSRIFVPSMRMAEEMPLTHIGQCSALPPGSPLVDSALPKEGISLLYVGGTGSYYRMQQTVAGVESAEGARLTICTREAEWEASRVAYSDVMGDATTVVHRSGPELEVLYDDAHLGVLMMEPIGYREFAAPMKLYEYLGHGKPILATEGSLAGDFVTEHGVGWALPYRAHALAELLQHLQAHPEEYASVRARVLDVRTSHTWEARAKQAVTALIST</sequence>
<reference evidence="1 2" key="1">
    <citation type="submission" date="2015-01" db="EMBL/GenBank/DDBJ databases">
        <title>Draft genome sequence of Leucobacter komagatae strain VKM ST2845.</title>
        <authorList>
            <person name="Karlyshev A.V."/>
            <person name="Kudryashova E.B."/>
        </authorList>
    </citation>
    <scope>NUCLEOTIDE SEQUENCE [LARGE SCALE GENOMIC DNA]</scope>
    <source>
        <strain evidence="1 2">VKM ST2845</strain>
    </source>
</reference>
<dbReference type="SUPFAM" id="SSF53756">
    <property type="entry name" value="UDP-Glycosyltransferase/glycogen phosphorylase"/>
    <property type="match status" value="1"/>
</dbReference>
<proteinExistence type="predicted"/>
<evidence type="ECO:0000313" key="1">
    <source>
        <dbReference type="EMBL" id="KIP51859.1"/>
    </source>
</evidence>
<evidence type="ECO:0008006" key="3">
    <source>
        <dbReference type="Google" id="ProtNLM"/>
    </source>
</evidence>